<dbReference type="InterPro" id="IPR000524">
    <property type="entry name" value="Tscrpt_reg_HTH_GntR"/>
</dbReference>
<name>A0ABY4CM48_9BACL</name>
<dbReference type="PANTHER" id="PTHR43537:SF5">
    <property type="entry name" value="UXU OPERON TRANSCRIPTIONAL REGULATOR"/>
    <property type="match status" value="1"/>
</dbReference>
<keyword evidence="3" id="KW-0804">Transcription</keyword>
<dbReference type="SMART" id="SM00895">
    <property type="entry name" value="FCD"/>
    <property type="match status" value="1"/>
</dbReference>
<dbReference type="SMART" id="SM00345">
    <property type="entry name" value="HTH_GNTR"/>
    <property type="match status" value="1"/>
</dbReference>
<dbReference type="SUPFAM" id="SSF48008">
    <property type="entry name" value="GntR ligand-binding domain-like"/>
    <property type="match status" value="1"/>
</dbReference>
<dbReference type="InterPro" id="IPR011711">
    <property type="entry name" value="GntR_C"/>
</dbReference>
<dbReference type="CDD" id="cd07377">
    <property type="entry name" value="WHTH_GntR"/>
    <property type="match status" value="1"/>
</dbReference>
<keyword evidence="2" id="KW-0238">DNA-binding</keyword>
<evidence type="ECO:0000256" key="3">
    <source>
        <dbReference type="ARBA" id="ARBA00023163"/>
    </source>
</evidence>
<evidence type="ECO:0000259" key="4">
    <source>
        <dbReference type="PROSITE" id="PS50949"/>
    </source>
</evidence>
<dbReference type="PROSITE" id="PS50949">
    <property type="entry name" value="HTH_GNTR"/>
    <property type="match status" value="1"/>
</dbReference>
<protein>
    <submittedName>
        <fullName evidence="5">FadR family transcriptional regulator</fullName>
    </submittedName>
</protein>
<evidence type="ECO:0000256" key="1">
    <source>
        <dbReference type="ARBA" id="ARBA00023015"/>
    </source>
</evidence>
<dbReference type="PANTHER" id="PTHR43537">
    <property type="entry name" value="TRANSCRIPTIONAL REGULATOR, GNTR FAMILY"/>
    <property type="match status" value="1"/>
</dbReference>
<feature type="domain" description="HTH gntR-type" evidence="4">
    <location>
        <begin position="9"/>
        <end position="77"/>
    </location>
</feature>
<organism evidence="5 6">
    <name type="scientific">Fodinisporobacter ferrooxydans</name>
    <dbReference type="NCBI Taxonomy" id="2901836"/>
    <lineage>
        <taxon>Bacteria</taxon>
        <taxon>Bacillati</taxon>
        <taxon>Bacillota</taxon>
        <taxon>Bacilli</taxon>
        <taxon>Bacillales</taxon>
        <taxon>Alicyclobacillaceae</taxon>
        <taxon>Fodinisporobacter</taxon>
    </lineage>
</organism>
<accession>A0ABY4CM48</accession>
<keyword evidence="6" id="KW-1185">Reference proteome</keyword>
<dbReference type="Gene3D" id="1.20.120.530">
    <property type="entry name" value="GntR ligand-binding domain-like"/>
    <property type="match status" value="1"/>
</dbReference>
<dbReference type="EMBL" id="CP089291">
    <property type="protein sequence ID" value="UOF91535.1"/>
    <property type="molecule type" value="Genomic_DNA"/>
</dbReference>
<evidence type="ECO:0000313" key="6">
    <source>
        <dbReference type="Proteomes" id="UP000830167"/>
    </source>
</evidence>
<dbReference type="RefSeq" id="WP_347438227.1">
    <property type="nucleotide sequence ID" value="NZ_CP089291.1"/>
</dbReference>
<proteinExistence type="predicted"/>
<gene>
    <name evidence="5" type="ORF">LSG31_04590</name>
</gene>
<dbReference type="SUPFAM" id="SSF46785">
    <property type="entry name" value="Winged helix' DNA-binding domain"/>
    <property type="match status" value="1"/>
</dbReference>
<dbReference type="Gene3D" id="1.10.10.10">
    <property type="entry name" value="Winged helix-like DNA-binding domain superfamily/Winged helix DNA-binding domain"/>
    <property type="match status" value="1"/>
</dbReference>
<dbReference type="InterPro" id="IPR036390">
    <property type="entry name" value="WH_DNA-bd_sf"/>
</dbReference>
<dbReference type="PRINTS" id="PR00035">
    <property type="entry name" value="HTHGNTR"/>
</dbReference>
<keyword evidence="1" id="KW-0805">Transcription regulation</keyword>
<dbReference type="InterPro" id="IPR036388">
    <property type="entry name" value="WH-like_DNA-bd_sf"/>
</dbReference>
<reference evidence="5" key="1">
    <citation type="submission" date="2021-12" db="EMBL/GenBank/DDBJ databases">
        <title>Alicyclobacillaceae gen. nov., sp. nov., isolated from chalcocite enrichment system.</title>
        <authorList>
            <person name="Jiang Z."/>
        </authorList>
    </citation>
    <scope>NUCLEOTIDE SEQUENCE</scope>
    <source>
        <strain evidence="5">MYW30-H2</strain>
    </source>
</reference>
<dbReference type="Pfam" id="PF00392">
    <property type="entry name" value="GntR"/>
    <property type="match status" value="1"/>
</dbReference>
<evidence type="ECO:0000256" key="2">
    <source>
        <dbReference type="ARBA" id="ARBA00023125"/>
    </source>
</evidence>
<sequence>MFEPISNNMAYSKKIVSQITDAIVRGTLKPGDRLPTERALAEQFGVSRTAVRDAIKLLAGRGILMVRHGVGIFVAESQSTYGNMDEALSGKAGAIQDLFEIRKVLESETAYWAAERSTLMEIQKLQAILDDAFAHKRDLAILGERDAQFHVGLAEASQNLVLVRLMLTMLDLLSESRMESLSIRDVPQQSLVEHQAILDAVKTKDGSLAKQRMFEHLTRVEASIRGK</sequence>
<dbReference type="Pfam" id="PF07729">
    <property type="entry name" value="FCD"/>
    <property type="match status" value="1"/>
</dbReference>
<dbReference type="InterPro" id="IPR008920">
    <property type="entry name" value="TF_FadR/GntR_C"/>
</dbReference>
<evidence type="ECO:0000313" key="5">
    <source>
        <dbReference type="EMBL" id="UOF91535.1"/>
    </source>
</evidence>
<dbReference type="Proteomes" id="UP000830167">
    <property type="component" value="Chromosome"/>
</dbReference>